<dbReference type="Gene3D" id="1.25.40.10">
    <property type="entry name" value="Tetratricopeptide repeat domain"/>
    <property type="match status" value="1"/>
</dbReference>
<name>A0ABU7XDE3_9HYPH</name>
<evidence type="ECO:0000256" key="1">
    <source>
        <dbReference type="ARBA" id="ARBA00004922"/>
    </source>
</evidence>
<dbReference type="PANTHER" id="PTHR44835:SF1">
    <property type="entry name" value="PROTEIN O-GLCNAC TRANSFERASE"/>
    <property type="match status" value="1"/>
</dbReference>
<reference evidence="7 8" key="1">
    <citation type="submission" date="2024-02" db="EMBL/GenBank/DDBJ databases">
        <authorList>
            <person name="Grouzdev D."/>
        </authorList>
    </citation>
    <scope>NUCLEOTIDE SEQUENCE [LARGE SCALE GENOMIC DNA]</scope>
    <source>
        <strain evidence="7 8">9N</strain>
    </source>
</reference>
<dbReference type="Gene3D" id="3.40.50.11380">
    <property type="match status" value="1"/>
</dbReference>
<gene>
    <name evidence="7" type="ORF">V3H18_02450</name>
</gene>
<feature type="domain" description="O-GlcNAc transferase C-terminal" evidence="6">
    <location>
        <begin position="771"/>
        <end position="927"/>
    </location>
</feature>
<dbReference type="PANTHER" id="PTHR44835">
    <property type="entry name" value="UDP-N-ACETYLGLUCOSAMINE--PEPTIDE N-ACETYLGLUCOSAMINYLTRANSFERASE SPINDLY-RELATED"/>
    <property type="match status" value="1"/>
</dbReference>
<comment type="caution">
    <text evidence="7">The sequence shown here is derived from an EMBL/GenBank/DDBJ whole genome shotgun (WGS) entry which is preliminary data.</text>
</comment>
<keyword evidence="8" id="KW-1185">Reference proteome</keyword>
<dbReference type="Pfam" id="PF13844">
    <property type="entry name" value="Glyco_transf_41"/>
    <property type="match status" value="1"/>
</dbReference>
<dbReference type="SUPFAM" id="SSF48452">
    <property type="entry name" value="TPR-like"/>
    <property type="match status" value="1"/>
</dbReference>
<organism evidence="7 8">
    <name type="scientific">Methylocystis borbori</name>
    <dbReference type="NCBI Taxonomy" id="3118750"/>
    <lineage>
        <taxon>Bacteria</taxon>
        <taxon>Pseudomonadati</taxon>
        <taxon>Pseudomonadota</taxon>
        <taxon>Alphaproteobacteria</taxon>
        <taxon>Hyphomicrobiales</taxon>
        <taxon>Methylocystaceae</taxon>
        <taxon>Methylocystis</taxon>
    </lineage>
</organism>
<accession>A0ABU7XDE3</accession>
<dbReference type="InterPro" id="IPR011990">
    <property type="entry name" value="TPR-like_helical_dom_sf"/>
</dbReference>
<keyword evidence="4" id="KW-0677">Repeat</keyword>
<dbReference type="Proteomes" id="UP001350748">
    <property type="component" value="Unassembled WGS sequence"/>
</dbReference>
<dbReference type="SUPFAM" id="SSF53756">
    <property type="entry name" value="UDP-Glycosyltransferase/glycogen phosphorylase"/>
    <property type="match status" value="1"/>
</dbReference>
<dbReference type="InterPro" id="IPR051939">
    <property type="entry name" value="Glycosyltr_41/O-GlcNAc_trsf"/>
</dbReference>
<keyword evidence="5" id="KW-0802">TPR repeat</keyword>
<dbReference type="RefSeq" id="WP_332080293.1">
    <property type="nucleotide sequence ID" value="NZ_JAZHYN010000004.1"/>
</dbReference>
<evidence type="ECO:0000259" key="6">
    <source>
        <dbReference type="Pfam" id="PF13844"/>
    </source>
</evidence>
<dbReference type="Gene3D" id="3.40.50.2000">
    <property type="entry name" value="Glycogen Phosphorylase B"/>
    <property type="match status" value="1"/>
</dbReference>
<proteinExistence type="predicted"/>
<dbReference type="InterPro" id="IPR029489">
    <property type="entry name" value="OGT/SEC/SPY_C"/>
</dbReference>
<dbReference type="EMBL" id="JAZHYN010000004">
    <property type="protein sequence ID" value="MEF3365388.1"/>
    <property type="molecule type" value="Genomic_DNA"/>
</dbReference>
<evidence type="ECO:0000256" key="2">
    <source>
        <dbReference type="ARBA" id="ARBA00022676"/>
    </source>
</evidence>
<comment type="pathway">
    <text evidence="1">Protein modification; protein glycosylation.</text>
</comment>
<protein>
    <recommendedName>
        <fullName evidence="6">O-GlcNAc transferase C-terminal domain-containing protein</fullName>
    </recommendedName>
</protein>
<evidence type="ECO:0000256" key="4">
    <source>
        <dbReference type="ARBA" id="ARBA00022737"/>
    </source>
</evidence>
<evidence type="ECO:0000256" key="5">
    <source>
        <dbReference type="ARBA" id="ARBA00022803"/>
    </source>
</evidence>
<sequence>MTSTAELWVAADKAILANDSKAANEIYDIISRREPSTPDDFLSVGLAAYRTGNVSRALEVLEAGHARYPGMPALAENFLRVGVEANQVDRLLKSLQPSAGKEACERLNALRTNWNTQVGLIHYAARAGFWQVANAGIEAMISACPDTIPLWRLSDILLTLGRKPDADRIYRSLAARPAENSELALYKALSLERLSNPEGAADRLEAELSKWPGAAYLREHLFRISLGMGQIERIVRLVDPGGEADPLAAEALFSQFSDNLHHLQLFDYFLAKGNLSLVMRRLDLGGSSPYGGSILWQLADKMDRYGFASESREIRQTLIDRPRLTALDAFFAAAAALRLSGVSVALEILEDAQRKFSPHVEVQRLYLQLCANQADYERYSRFTKSLGLEDDKTANSIADFYSVAARNKATGSFVLKYKVVQRMCAPREFEAVKAAFLDAVAEAETPSSQANALVFSSRYLDLDEPFSSQLWETLRGKAAEEGDTGGATLEQKQRALEMLFRLTPPIIQAGAKGSARQIDEFTEACRTLALRPIQMREPIQDMTRDWTPWQYIFCSGAIDRYNSAIAALENLAFKTWPRLNQTAAHVSAGLAGPGQGRRIRIGFITHDSMPMMSGLLNGFDPAVFETVYLRPGLRGQSRAAATWIERAERIVAFPDDDSYAAIDAIASEQLDIVISGPSMASMFFPMMARLAHLQMVLLEPNWTDGLTNADYYISWKPAEPNDPRAFYRTKAAFLDHPPYFIERPVVEPHISRQSRDEVRKRLLGVGASDRVYVCANTPPKIHPDMDAIFRRLLEADPDGVLVILRGDFPPSETLRTRLQQELGALSERVKFLPGLKQEEAHRLLLSVDCCLDSFPLCGMSSSFDATMLGVPLVTLPSSIPFGRWTAAIYDYIGVSGLTARDRDEYLEIALRLAKDSAWRSQLAEELREKAARFVESADSSTEFRWFIAQAWQRHLIGLPPADWINKEWRS</sequence>
<keyword evidence="3" id="KW-0808">Transferase</keyword>
<evidence type="ECO:0000313" key="8">
    <source>
        <dbReference type="Proteomes" id="UP001350748"/>
    </source>
</evidence>
<keyword evidence="2" id="KW-0328">Glycosyltransferase</keyword>
<evidence type="ECO:0000256" key="3">
    <source>
        <dbReference type="ARBA" id="ARBA00022679"/>
    </source>
</evidence>
<evidence type="ECO:0000313" key="7">
    <source>
        <dbReference type="EMBL" id="MEF3365388.1"/>
    </source>
</evidence>